<accession>A0A385EF21</accession>
<dbReference type="Gene3D" id="3.40.50.300">
    <property type="entry name" value="P-loop containing nucleotide triphosphate hydrolases"/>
    <property type="match status" value="1"/>
</dbReference>
<dbReference type="InterPro" id="IPR052735">
    <property type="entry name" value="NAD_biosynth-regulator"/>
</dbReference>
<dbReference type="Pfam" id="PF13521">
    <property type="entry name" value="AAA_28"/>
    <property type="match status" value="1"/>
</dbReference>
<evidence type="ECO:0000259" key="1">
    <source>
        <dbReference type="Pfam" id="PF13521"/>
    </source>
</evidence>
<dbReference type="Proteomes" id="UP000259421">
    <property type="component" value="Segment"/>
</dbReference>
<organism evidence="2 3">
    <name type="scientific">Caulobacter phage CcrBL9</name>
    <dbReference type="NCBI Taxonomy" id="2283270"/>
    <lineage>
        <taxon>Viruses</taxon>
        <taxon>Duplodnaviria</taxon>
        <taxon>Heunggongvirae</taxon>
        <taxon>Uroviricota</taxon>
        <taxon>Caudoviricetes</taxon>
        <taxon>Jeanschmidtviridae</taxon>
        <taxon>Bertelyvirus</taxon>
        <taxon>Bertelyvirus BL9</taxon>
    </lineage>
</organism>
<keyword evidence="3" id="KW-1185">Reference proteome</keyword>
<sequence length="346" mass="39339">MNYAQQILPHPFEAKPEKGFVLGKFMPPSEGHRFLCEFAREYCQKLTILVCSMPDEPIDGFLRFQWMREMFPDCNVVWCQEVLPQEPVGEDPQFWETWAGVIQKYGSRYGEPYKPDVVFASEPYGHKLAASVGARFVPCDISRTARDISATRIRAQPLANWSYIPNVVRPHFVKRVTMFGPESSGKSTLACALAKVYDTIVVPEYGRTYTEQFGTDVGAEDLIRIVQGHRASVTAGKRQANRILFEDTDPIMSAVWSDMLGVPRDPWFDSFDDKADLYLLCGVDIPWVDDGTRYFSSEADRQRFYGLCKLELERRGCAYVEISGSMLDRRITAMTAINKTFGIEAP</sequence>
<reference evidence="3" key="1">
    <citation type="submission" date="2018-07" db="EMBL/GenBank/DDBJ databases">
        <title>Giant CbK-like Caulobacter bacteriophages have genetically divergent genomes.</title>
        <authorList>
            <person name="Wilson K.M."/>
            <person name="Ely B."/>
        </authorList>
    </citation>
    <scope>NUCLEOTIDE SEQUENCE [LARGE SCALE GENOMIC DNA]</scope>
</reference>
<gene>
    <name evidence="2" type="ORF">CcrBL9_gp344</name>
</gene>
<reference evidence="2 3" key="2">
    <citation type="submission" date="2018-09" db="EMBL/GenBank/DDBJ databases">
        <title>Giant CbK-like Caulobacter bacteriophages have genetically divergent genomes.</title>
        <authorList>
            <person name="Wilson K."/>
            <person name="Ely B."/>
        </authorList>
    </citation>
    <scope>NUCLEOTIDE SEQUENCE [LARGE SCALE GENOMIC DNA]</scope>
</reference>
<evidence type="ECO:0000313" key="3">
    <source>
        <dbReference type="Proteomes" id="UP000259421"/>
    </source>
</evidence>
<dbReference type="PANTHER" id="PTHR37512">
    <property type="entry name" value="TRIFUNCTIONAL NAD BIOSYNTHESIS/REGULATOR PROTEIN NADR"/>
    <property type="match status" value="1"/>
</dbReference>
<dbReference type="SUPFAM" id="SSF52540">
    <property type="entry name" value="P-loop containing nucleoside triphosphate hydrolases"/>
    <property type="match status" value="1"/>
</dbReference>
<keyword evidence="2" id="KW-0418">Kinase</keyword>
<dbReference type="PANTHER" id="PTHR37512:SF1">
    <property type="entry name" value="NADR_TTD14 AAA DOMAIN-CONTAINING PROTEIN"/>
    <property type="match status" value="1"/>
</dbReference>
<dbReference type="CDD" id="cd00882">
    <property type="entry name" value="Ras_like_GTPase"/>
    <property type="match status" value="1"/>
</dbReference>
<proteinExistence type="predicted"/>
<dbReference type="InterPro" id="IPR014729">
    <property type="entry name" value="Rossmann-like_a/b/a_fold"/>
</dbReference>
<dbReference type="InterPro" id="IPR038727">
    <property type="entry name" value="NadR/Ttd14_AAA_dom"/>
</dbReference>
<evidence type="ECO:0000313" key="2">
    <source>
        <dbReference type="EMBL" id="AXQ69368.1"/>
    </source>
</evidence>
<keyword evidence="2" id="KW-0808">Transferase</keyword>
<protein>
    <submittedName>
        <fullName evidence="2">Ribosylnicotinamide kinase</fullName>
    </submittedName>
</protein>
<name>A0A385EF21_9CAUD</name>
<dbReference type="InterPro" id="IPR027417">
    <property type="entry name" value="P-loop_NTPase"/>
</dbReference>
<feature type="domain" description="NadR/Ttd14 AAA" evidence="1">
    <location>
        <begin position="175"/>
        <end position="329"/>
    </location>
</feature>
<dbReference type="EMBL" id="MH588546">
    <property type="protein sequence ID" value="AXQ69368.1"/>
    <property type="molecule type" value="Genomic_DNA"/>
</dbReference>
<dbReference type="GO" id="GO:0016301">
    <property type="term" value="F:kinase activity"/>
    <property type="evidence" value="ECO:0007669"/>
    <property type="project" value="UniProtKB-KW"/>
</dbReference>
<dbReference type="Gene3D" id="3.40.50.620">
    <property type="entry name" value="HUPs"/>
    <property type="match status" value="1"/>
</dbReference>
<dbReference type="SUPFAM" id="SSF52374">
    <property type="entry name" value="Nucleotidylyl transferase"/>
    <property type="match status" value="1"/>
</dbReference>